<organism evidence="1 2">
    <name type="scientific">Carnegiea gigantea</name>
    <dbReference type="NCBI Taxonomy" id="171969"/>
    <lineage>
        <taxon>Eukaryota</taxon>
        <taxon>Viridiplantae</taxon>
        <taxon>Streptophyta</taxon>
        <taxon>Embryophyta</taxon>
        <taxon>Tracheophyta</taxon>
        <taxon>Spermatophyta</taxon>
        <taxon>Magnoliopsida</taxon>
        <taxon>eudicotyledons</taxon>
        <taxon>Gunneridae</taxon>
        <taxon>Pentapetalae</taxon>
        <taxon>Caryophyllales</taxon>
        <taxon>Cactineae</taxon>
        <taxon>Cactaceae</taxon>
        <taxon>Cactoideae</taxon>
        <taxon>Echinocereeae</taxon>
        <taxon>Carnegiea</taxon>
    </lineage>
</organism>
<name>A0A9Q1JJ58_9CARY</name>
<comment type="caution">
    <text evidence="1">The sequence shown here is derived from an EMBL/GenBank/DDBJ whole genome shotgun (WGS) entry which is preliminary data.</text>
</comment>
<protein>
    <submittedName>
        <fullName evidence="1">Uncharacterized protein</fullName>
    </submittedName>
</protein>
<accession>A0A9Q1JJ58</accession>
<reference evidence="1" key="1">
    <citation type="submission" date="2022-04" db="EMBL/GenBank/DDBJ databases">
        <title>Carnegiea gigantea Genome sequencing and assembly v2.</title>
        <authorList>
            <person name="Copetti D."/>
            <person name="Sanderson M.J."/>
            <person name="Burquez A."/>
            <person name="Wojciechowski M.F."/>
        </authorList>
    </citation>
    <scope>NUCLEOTIDE SEQUENCE</scope>
    <source>
        <strain evidence="1">SGP5-SGP5p</strain>
        <tissue evidence="1">Aerial part</tissue>
    </source>
</reference>
<gene>
    <name evidence="1" type="ORF">Cgig2_033087</name>
</gene>
<keyword evidence="2" id="KW-1185">Reference proteome</keyword>
<evidence type="ECO:0000313" key="2">
    <source>
        <dbReference type="Proteomes" id="UP001153076"/>
    </source>
</evidence>
<sequence>MEESFSKADKNKVKLTIQYQPLLPQPTPSSRSNLVGLLEGAGSNCGASTTSVVHITMLEKGSESGLTIDIFHRYDTSLPGSGLTIDVMGANSFIQVRPGRATRRGRIQLRKFGFTRSKSHNGTAADGLPGFITIRFEEPASSPYGGEYGSVKLLLTLSSPKPNEGLENDPNEYGNKDIARIQELDKEH</sequence>
<dbReference type="Proteomes" id="UP001153076">
    <property type="component" value="Unassembled WGS sequence"/>
</dbReference>
<proteinExistence type="predicted"/>
<dbReference type="AlphaFoldDB" id="A0A9Q1JJ58"/>
<evidence type="ECO:0000313" key="1">
    <source>
        <dbReference type="EMBL" id="KAJ8427457.1"/>
    </source>
</evidence>
<dbReference type="EMBL" id="JAKOGI010001141">
    <property type="protein sequence ID" value="KAJ8427457.1"/>
    <property type="molecule type" value="Genomic_DNA"/>
</dbReference>